<dbReference type="OMA" id="LGANCHT"/>
<protein>
    <recommendedName>
        <fullName evidence="2">TRAF1-6 MATH domain-containing protein</fullName>
    </recommendedName>
</protein>
<dbReference type="InterPro" id="IPR008974">
    <property type="entry name" value="TRAF-like"/>
</dbReference>
<dbReference type="InterPro" id="IPR049342">
    <property type="entry name" value="TRAF1-6_MATH_dom"/>
</dbReference>
<sequence length="404" mass="45876">MTKARMPDQAYAGRKVHCWNEANGCDAILSASRIAEHVRHDCKHHVSRCPTCSANVLSRDVCTHLKSRCTTLVLHTAPDAPQGTNNDENSHFVALERRVEQRVRELDVRLAQLSLENGSHNDKLVEVCHSINYLKEAQAEQFGALAEKFERASVQTIDRLDRNEAEMKALAMREKRIEERVGELDAKLAQLSLDSGSQSDKIVDVSRHINNLKDALTQQFGPASDRNAAEIKALCTEKSQSLMTAIQSVLTSAPNDPKTHQWVLKGYAALKEEALNSGWSRSMSDKVYLRRYLISWGIHFQKEGDSVKLLLCIQLHEGREDDFLEWPFGKELKLSIIHPETRNELHRVERTAAFVGKFRDSFCRPMDSSNTPIRFYGTMVEPADIERDGFVNRDQLLLRFEVLV</sequence>
<accession>A0A9J6FUU8</accession>
<dbReference type="AlphaFoldDB" id="A0A9J6FUU8"/>
<name>A0A9J6FUU8_HAELO</name>
<dbReference type="SUPFAM" id="SSF49599">
    <property type="entry name" value="TRAF domain-like"/>
    <property type="match status" value="2"/>
</dbReference>
<evidence type="ECO:0000256" key="1">
    <source>
        <dbReference type="SAM" id="Coils"/>
    </source>
</evidence>
<dbReference type="Pfam" id="PF21355">
    <property type="entry name" value="TRAF-mep_MATH"/>
    <property type="match status" value="1"/>
</dbReference>
<proteinExistence type="predicted"/>
<gene>
    <name evidence="3" type="ORF">HPB48_022209</name>
</gene>
<feature type="domain" description="TRAF1-6 MATH" evidence="2">
    <location>
        <begin position="304"/>
        <end position="399"/>
    </location>
</feature>
<keyword evidence="1" id="KW-0175">Coiled coil</keyword>
<evidence type="ECO:0000313" key="3">
    <source>
        <dbReference type="EMBL" id="KAH9365852.1"/>
    </source>
</evidence>
<feature type="coiled-coil region" evidence="1">
    <location>
        <begin position="160"/>
        <end position="194"/>
    </location>
</feature>
<dbReference type="OrthoDB" id="6499288at2759"/>
<keyword evidence="4" id="KW-1185">Reference proteome</keyword>
<organism evidence="3 4">
    <name type="scientific">Haemaphysalis longicornis</name>
    <name type="common">Bush tick</name>
    <dbReference type="NCBI Taxonomy" id="44386"/>
    <lineage>
        <taxon>Eukaryota</taxon>
        <taxon>Metazoa</taxon>
        <taxon>Ecdysozoa</taxon>
        <taxon>Arthropoda</taxon>
        <taxon>Chelicerata</taxon>
        <taxon>Arachnida</taxon>
        <taxon>Acari</taxon>
        <taxon>Parasitiformes</taxon>
        <taxon>Ixodida</taxon>
        <taxon>Ixodoidea</taxon>
        <taxon>Ixodidae</taxon>
        <taxon>Haemaphysalinae</taxon>
        <taxon>Haemaphysalis</taxon>
    </lineage>
</organism>
<dbReference type="VEuPathDB" id="VectorBase:HLOH_043455"/>
<dbReference type="Gene3D" id="2.60.210.10">
    <property type="entry name" value="Apoptosis, Tumor Necrosis Factor Receptor Associated Protein 2, Chain A"/>
    <property type="match status" value="1"/>
</dbReference>
<evidence type="ECO:0000259" key="2">
    <source>
        <dbReference type="Pfam" id="PF21355"/>
    </source>
</evidence>
<dbReference type="Proteomes" id="UP000821853">
    <property type="component" value="Unassembled WGS sequence"/>
</dbReference>
<evidence type="ECO:0000313" key="4">
    <source>
        <dbReference type="Proteomes" id="UP000821853"/>
    </source>
</evidence>
<reference evidence="3 4" key="1">
    <citation type="journal article" date="2020" name="Cell">
        <title>Large-Scale Comparative Analyses of Tick Genomes Elucidate Their Genetic Diversity and Vector Capacities.</title>
        <authorList>
            <consortium name="Tick Genome and Microbiome Consortium (TIGMIC)"/>
            <person name="Jia N."/>
            <person name="Wang J."/>
            <person name="Shi W."/>
            <person name="Du L."/>
            <person name="Sun Y."/>
            <person name="Zhan W."/>
            <person name="Jiang J.F."/>
            <person name="Wang Q."/>
            <person name="Zhang B."/>
            <person name="Ji P."/>
            <person name="Bell-Sakyi L."/>
            <person name="Cui X.M."/>
            <person name="Yuan T.T."/>
            <person name="Jiang B.G."/>
            <person name="Yang W.F."/>
            <person name="Lam T.T."/>
            <person name="Chang Q.C."/>
            <person name="Ding S.J."/>
            <person name="Wang X.J."/>
            <person name="Zhu J.G."/>
            <person name="Ruan X.D."/>
            <person name="Zhao L."/>
            <person name="Wei J.T."/>
            <person name="Ye R.Z."/>
            <person name="Que T.C."/>
            <person name="Du C.H."/>
            <person name="Zhou Y.H."/>
            <person name="Cheng J.X."/>
            <person name="Dai P.F."/>
            <person name="Guo W.B."/>
            <person name="Han X.H."/>
            <person name="Huang E.J."/>
            <person name="Li L.F."/>
            <person name="Wei W."/>
            <person name="Gao Y.C."/>
            <person name="Liu J.Z."/>
            <person name="Shao H.Z."/>
            <person name="Wang X."/>
            <person name="Wang C.C."/>
            <person name="Yang T.C."/>
            <person name="Huo Q.B."/>
            <person name="Li W."/>
            <person name="Chen H.Y."/>
            <person name="Chen S.E."/>
            <person name="Zhou L.G."/>
            <person name="Ni X.B."/>
            <person name="Tian J.H."/>
            <person name="Sheng Y."/>
            <person name="Liu T."/>
            <person name="Pan Y.S."/>
            <person name="Xia L.Y."/>
            <person name="Li J."/>
            <person name="Zhao F."/>
            <person name="Cao W.C."/>
        </authorList>
    </citation>
    <scope>NUCLEOTIDE SEQUENCE [LARGE SCALE GENOMIC DNA]</scope>
    <source>
        <strain evidence="3">HaeL-2018</strain>
    </source>
</reference>
<dbReference type="EMBL" id="JABSTR010000003">
    <property type="protein sequence ID" value="KAH9365852.1"/>
    <property type="molecule type" value="Genomic_DNA"/>
</dbReference>
<comment type="caution">
    <text evidence="3">The sequence shown here is derived from an EMBL/GenBank/DDBJ whole genome shotgun (WGS) entry which is preliminary data.</text>
</comment>